<comment type="similarity">
    <text evidence="2">Belongs to the glycosyl hydrolase 3 family.</text>
</comment>
<keyword evidence="5" id="KW-0326">Glycosidase</keyword>
<evidence type="ECO:0000256" key="5">
    <source>
        <dbReference type="ARBA" id="ARBA00023295"/>
    </source>
</evidence>
<feature type="domain" description="Glycoside hydrolase family 3 N-terminal" evidence="6">
    <location>
        <begin position="58"/>
        <end position="331"/>
    </location>
</feature>
<dbReference type="EMBL" id="NTHN02000028">
    <property type="protein sequence ID" value="MCT4371580.1"/>
    <property type="molecule type" value="Genomic_DNA"/>
</dbReference>
<evidence type="ECO:0000313" key="8">
    <source>
        <dbReference type="Proteomes" id="UP000217448"/>
    </source>
</evidence>
<gene>
    <name evidence="7" type="ORF">CLG85_015140</name>
</gene>
<organism evidence="7 8">
    <name type="scientific">Alloyangia mangrovi</name>
    <dbReference type="NCBI Taxonomy" id="1779329"/>
    <lineage>
        <taxon>Bacteria</taxon>
        <taxon>Pseudomonadati</taxon>
        <taxon>Pseudomonadota</taxon>
        <taxon>Alphaproteobacteria</taxon>
        <taxon>Rhodobacterales</taxon>
        <taxon>Roseobacteraceae</taxon>
        <taxon>Alloyangia</taxon>
    </lineage>
</organism>
<evidence type="ECO:0000256" key="4">
    <source>
        <dbReference type="ARBA" id="ARBA00022801"/>
    </source>
</evidence>
<dbReference type="EC" id="3.2.1.52" evidence="3"/>
<protein>
    <recommendedName>
        <fullName evidence="3">beta-N-acetylhexosaminidase</fullName>
        <ecNumber evidence="3">3.2.1.52</ecNumber>
    </recommendedName>
</protein>
<dbReference type="PANTHER" id="PTHR30480:SF13">
    <property type="entry name" value="BETA-HEXOSAMINIDASE"/>
    <property type="match status" value="1"/>
</dbReference>
<dbReference type="SUPFAM" id="SSF51445">
    <property type="entry name" value="(Trans)glycosidases"/>
    <property type="match status" value="1"/>
</dbReference>
<keyword evidence="4 7" id="KW-0378">Hydrolase</keyword>
<evidence type="ECO:0000256" key="3">
    <source>
        <dbReference type="ARBA" id="ARBA00012663"/>
    </source>
</evidence>
<proteinExistence type="inferred from homology"/>
<sequence length="348" mass="36521">MSWSVEENARAVLLPAFDGLTLSDEMRRFLDGGGVSALFGESRSEYVARRMSDVRRSSETAHDIIQGIEAVRARSGTLLAAIDQELGGICRLHDLVSPFPDIHSGEDLSEAEVEAACARVAQEACALGVNLFLAPVLDSLPGSNPWLEGRKMSLEPARAARLARAYVTGVQSAGVATCSKHFPGFASVTGDPALDPQAVCDVPLEVLAAGAAPFHAAIAAGTAMMMVGPAPVTALEPRLAALRTPAIIERLKGPFGFEGIVMADDLDAAATLRGDSVPHVAVQALAAGCDYLLLADTGSQLSDVVRSIMAAVDSGMLSEEELGESARRIRSAAHRFESWSREKASNGS</sequence>
<dbReference type="RefSeq" id="WP_260349529.1">
    <property type="nucleotide sequence ID" value="NZ_NTHN02000028.1"/>
</dbReference>
<comment type="catalytic activity">
    <reaction evidence="1">
        <text>Hydrolysis of terminal non-reducing N-acetyl-D-hexosamine residues in N-acetyl-beta-D-hexosaminides.</text>
        <dbReference type="EC" id="3.2.1.52"/>
    </reaction>
</comment>
<dbReference type="Pfam" id="PF00933">
    <property type="entry name" value="Glyco_hydro_3"/>
    <property type="match status" value="1"/>
</dbReference>
<dbReference type="InterPro" id="IPR017853">
    <property type="entry name" value="GH"/>
</dbReference>
<keyword evidence="8" id="KW-1185">Reference proteome</keyword>
<dbReference type="GO" id="GO:0016787">
    <property type="term" value="F:hydrolase activity"/>
    <property type="evidence" value="ECO:0007669"/>
    <property type="project" value="UniProtKB-KW"/>
</dbReference>
<evidence type="ECO:0000256" key="1">
    <source>
        <dbReference type="ARBA" id="ARBA00001231"/>
    </source>
</evidence>
<comment type="caution">
    <text evidence="7">The sequence shown here is derived from an EMBL/GenBank/DDBJ whole genome shotgun (WGS) entry which is preliminary data.</text>
</comment>
<dbReference type="PANTHER" id="PTHR30480">
    <property type="entry name" value="BETA-HEXOSAMINIDASE-RELATED"/>
    <property type="match status" value="1"/>
</dbReference>
<accession>A0ABT2KLE7</accession>
<dbReference type="Gene3D" id="3.20.20.300">
    <property type="entry name" value="Glycoside hydrolase, family 3, N-terminal domain"/>
    <property type="match status" value="1"/>
</dbReference>
<dbReference type="InterPro" id="IPR036962">
    <property type="entry name" value="Glyco_hydro_3_N_sf"/>
</dbReference>
<dbReference type="InterPro" id="IPR001764">
    <property type="entry name" value="Glyco_hydro_3_N"/>
</dbReference>
<evidence type="ECO:0000259" key="6">
    <source>
        <dbReference type="Pfam" id="PF00933"/>
    </source>
</evidence>
<dbReference type="Proteomes" id="UP000217448">
    <property type="component" value="Unassembled WGS sequence"/>
</dbReference>
<name>A0ABT2KLE7_9RHOB</name>
<reference evidence="8" key="1">
    <citation type="submission" date="2023-07" db="EMBL/GenBank/DDBJ databases">
        <title>Yangia mangrovi SAOS 153D genome.</title>
        <authorList>
            <person name="Verma A."/>
            <person name="Pal Y."/>
            <person name="Sundharam S."/>
            <person name="Bisht B."/>
            <person name="Srinivasan K."/>
        </authorList>
    </citation>
    <scope>NUCLEOTIDE SEQUENCE [LARGE SCALE GENOMIC DNA]</scope>
    <source>
        <strain evidence="8">SAOS 153D</strain>
    </source>
</reference>
<evidence type="ECO:0000256" key="2">
    <source>
        <dbReference type="ARBA" id="ARBA00005336"/>
    </source>
</evidence>
<dbReference type="InterPro" id="IPR050226">
    <property type="entry name" value="NagZ_Beta-hexosaminidase"/>
</dbReference>
<evidence type="ECO:0000313" key="7">
    <source>
        <dbReference type="EMBL" id="MCT4371580.1"/>
    </source>
</evidence>